<dbReference type="SUPFAM" id="SSF53067">
    <property type="entry name" value="Actin-like ATPase domain"/>
    <property type="match status" value="2"/>
</dbReference>
<dbReference type="Proteomes" id="UP001202867">
    <property type="component" value="Unassembled WGS sequence"/>
</dbReference>
<name>A0ABT0DQA1_9HYPH</name>
<proteinExistence type="predicted"/>
<dbReference type="Gene3D" id="3.30.420.40">
    <property type="match status" value="2"/>
</dbReference>
<dbReference type="InterPro" id="IPR042054">
    <property type="entry name" value="YegD-like"/>
</dbReference>
<organism evidence="3 4">
    <name type="scientific">Ancylobacter koreensis</name>
    <dbReference type="NCBI Taxonomy" id="266121"/>
    <lineage>
        <taxon>Bacteria</taxon>
        <taxon>Pseudomonadati</taxon>
        <taxon>Pseudomonadota</taxon>
        <taxon>Alphaproteobacteria</taxon>
        <taxon>Hyphomicrobiales</taxon>
        <taxon>Xanthobacteraceae</taxon>
        <taxon>Ancylobacter</taxon>
    </lineage>
</organism>
<dbReference type="InterPro" id="IPR013126">
    <property type="entry name" value="Hsp_70_fam"/>
</dbReference>
<keyword evidence="1" id="KW-0547">Nucleotide-binding</keyword>
<evidence type="ECO:0000256" key="1">
    <source>
        <dbReference type="ARBA" id="ARBA00022741"/>
    </source>
</evidence>
<evidence type="ECO:0000313" key="4">
    <source>
        <dbReference type="Proteomes" id="UP001202867"/>
    </source>
</evidence>
<dbReference type="InterPro" id="IPR043129">
    <property type="entry name" value="ATPase_NBD"/>
</dbReference>
<keyword evidence="2" id="KW-0067">ATP-binding</keyword>
<evidence type="ECO:0000256" key="2">
    <source>
        <dbReference type="ARBA" id="ARBA00022840"/>
    </source>
</evidence>
<comment type="caution">
    <text evidence="3">The sequence shown here is derived from an EMBL/GenBank/DDBJ whole genome shotgun (WGS) entry which is preliminary data.</text>
</comment>
<sequence length="418" mass="45237">MTACGLDFGTSNTTLGVARPDGPALCALEGEETTLPSAIFFDRKGERRLGRAAVDAYVEGVEGRLMSGLKSVLGSSLIDEKTQIGSRRVAFRHVIGAYMQGVKQRAEERLGHELGAVVHGRPVHFVDGDAAADRRAEDALRVIAHEIGFREVCFQFEPIAAALDYEQHIDTEQVALIADIGGGTSDFSIVRLSPERRRLIERGKDILANDGVHIGGTDFDRVLALRSVTPLLGHNSPMKRAGLYVPSSYFHDIATWHRINRLYDPKVLTEVRQVRRDAAQPELIDRLIRAIEERRGHALVGAVEKAKIRLASEPHTRLALDWMGEGVAVELSDEDLAERTGALASRISGRIAACLALAGLKAGDIDALFLTGGSTRLAHVRRAIIGELPDARVIEGDTFGSVGIGLSIEAGRRFGPAA</sequence>
<dbReference type="CDD" id="cd10231">
    <property type="entry name" value="ASKHA_NBD_HSP70_YegD-like"/>
    <property type="match status" value="1"/>
</dbReference>
<protein>
    <submittedName>
        <fullName evidence="3">Hsp70 family protein</fullName>
    </submittedName>
</protein>
<dbReference type="PANTHER" id="PTHR19375">
    <property type="entry name" value="HEAT SHOCK PROTEIN 70KDA"/>
    <property type="match status" value="1"/>
</dbReference>
<gene>
    <name evidence="3" type="ORF">MWN33_15590</name>
</gene>
<evidence type="ECO:0000313" key="3">
    <source>
        <dbReference type="EMBL" id="MCK0209456.1"/>
    </source>
</evidence>
<reference evidence="4" key="1">
    <citation type="submission" date="2023-07" db="EMBL/GenBank/DDBJ databases">
        <title>Ancylobacter moscoviensis sp. nov., facultatively methylotrophic bacteria from activated sludge and the reclassification of Starkeya novella (Starkey 1934) Kelly et al. 2000 as Ancylobacter novellus comb. nov., Starkeya koreensis Im et al. 2006 as Ancylobacter koreensis comb.nov., Angulomicrobium tetraedrale Vasil'eva et al. 1986 as Ancylobacter tetraedralis comb. nov., Angulomicrobium amanitiforme Fritz et al. 2004 as Ancylobacter amanitiformis comb. nov. and Methylorhabdus multivorans Doronina et al. 1996 as Ancylobacter multivorans comb. nov. and emended description of the genus Ancylobacter.</title>
        <authorList>
            <person name="Doronina N."/>
            <person name="Chemodurova A."/>
            <person name="Grouzdev D."/>
            <person name="Koziaeva V."/>
            <person name="Shi W."/>
            <person name="Wu L."/>
            <person name="Kaparullina E."/>
        </authorList>
    </citation>
    <scope>NUCLEOTIDE SEQUENCE [LARGE SCALE GENOMIC DNA]</scope>
    <source>
        <strain evidence="4">Jip08</strain>
    </source>
</reference>
<dbReference type="EMBL" id="JALKCG010000007">
    <property type="protein sequence ID" value="MCK0209456.1"/>
    <property type="molecule type" value="Genomic_DNA"/>
</dbReference>
<accession>A0ABT0DQA1</accession>
<keyword evidence="4" id="KW-1185">Reference proteome</keyword>
<dbReference type="RefSeq" id="WP_247201965.1">
    <property type="nucleotide sequence ID" value="NZ_JALKCG010000007.1"/>
</dbReference>
<dbReference type="Pfam" id="PF00012">
    <property type="entry name" value="HSP70"/>
    <property type="match status" value="3"/>
</dbReference>